<evidence type="ECO:0000256" key="4">
    <source>
        <dbReference type="ARBA" id="ARBA00022679"/>
    </source>
</evidence>
<evidence type="ECO:0000256" key="1">
    <source>
        <dbReference type="ARBA" id="ARBA00022475"/>
    </source>
</evidence>
<sequence length="348" mass="40701">MKKLTSDFIHICPDEKFIDSAISLFNEVDSNNHIFIIISKERKLSYIKEKNIFILSPNRLILFILKNRTKLRDKKIIIHSAPRISKIITLLLHKKTSVIWIGFGFDYYCYNDIIHKKYKLNFHSLFLKRVDFFSPVIESEYSIVKNYEPKFSASLLSWNYDVVTDFFAKKPSVNGKNILLGNSATSTNNHSDALTKLSKSHLDKNRKIIIPLSYGSNEYKETILELISKTPLNIISLTYFMKASDYYEIICSCSHVIMNHDRQQAYGNIMISLFIGAKVFLKKENPLYDHLVKCGFVIFPTEDINKEINLSIDEEIRKKNRDLIFTYFSRETFLLRTKRFIESINAIK</sequence>
<keyword evidence="4 6" id="KW-0808">Transferase</keyword>
<evidence type="ECO:0000313" key="7">
    <source>
        <dbReference type="Proteomes" id="UP001176478"/>
    </source>
</evidence>
<comment type="caution">
    <text evidence="6">The sequence shown here is derived from an EMBL/GenBank/DDBJ whole genome shotgun (WGS) entry which is preliminary data.</text>
</comment>
<name>A0ABT9AP83_9GAMM</name>
<dbReference type="EMBL" id="JAUQTG010000004">
    <property type="protein sequence ID" value="MDO7856409.1"/>
    <property type="molecule type" value="Genomic_DNA"/>
</dbReference>
<evidence type="ECO:0000256" key="5">
    <source>
        <dbReference type="ARBA" id="ARBA00023136"/>
    </source>
</evidence>
<keyword evidence="1" id="KW-1003">Cell membrane</keyword>
<proteinExistence type="predicted"/>
<accession>A0ABT9AP83</accession>
<reference evidence="6" key="1">
    <citation type="submission" date="2023-07" db="EMBL/GenBank/DDBJ databases">
        <authorList>
            <person name="Yang W."/>
            <person name="Chen J."/>
            <person name="Ji P."/>
            <person name="Hu F."/>
        </authorList>
    </citation>
    <scope>NUCLEOTIDE SEQUENCE</scope>
    <source>
        <strain evidence="6">CRE-138-0111</strain>
    </source>
</reference>
<gene>
    <name evidence="6" type="ORF">Q5E86_08560</name>
</gene>
<dbReference type="Pfam" id="PF07429">
    <property type="entry name" value="Glyco_transf_56"/>
    <property type="match status" value="1"/>
</dbReference>
<protein>
    <submittedName>
        <fullName evidence="6">TDP-N-acetylfucosamine:lipid II N-acetylfucosaminyltransferase</fullName>
        <ecNumber evidence="6">2.4.1.325</ecNumber>
    </submittedName>
</protein>
<evidence type="ECO:0000256" key="2">
    <source>
        <dbReference type="ARBA" id="ARBA00022519"/>
    </source>
</evidence>
<dbReference type="RefSeq" id="WP_304557667.1">
    <property type="nucleotide sequence ID" value="NZ_JAUQTF010000003.1"/>
</dbReference>
<evidence type="ECO:0000313" key="6">
    <source>
        <dbReference type="EMBL" id="MDO7856409.1"/>
    </source>
</evidence>
<dbReference type="Proteomes" id="UP001176478">
    <property type="component" value="Unassembled WGS sequence"/>
</dbReference>
<organism evidence="6 7">
    <name type="scientific">Providencia huashanensis</name>
    <dbReference type="NCBI Taxonomy" id="3037798"/>
    <lineage>
        <taxon>Bacteria</taxon>
        <taxon>Pseudomonadati</taxon>
        <taxon>Pseudomonadota</taxon>
        <taxon>Gammaproteobacteria</taxon>
        <taxon>Enterobacterales</taxon>
        <taxon>Morganellaceae</taxon>
        <taxon>Providencia</taxon>
    </lineage>
</organism>
<dbReference type="GO" id="GO:0102031">
    <property type="term" value="F:4-acetamido-4,6-dideoxy-D-galactose transferase activity"/>
    <property type="evidence" value="ECO:0007669"/>
    <property type="project" value="UniProtKB-EC"/>
</dbReference>
<keyword evidence="5" id="KW-0472">Membrane</keyword>
<keyword evidence="7" id="KW-1185">Reference proteome</keyword>
<keyword evidence="3 6" id="KW-0328">Glycosyltransferase</keyword>
<reference evidence="6" key="2">
    <citation type="journal article" date="2024" name="Int. J. Antimicrob. Agents">
        <title>Identification of a novel Providencia species showing multi-drug-resistant in three patients with hospital-acquired infection.</title>
        <authorList>
            <person name="Yang W."/>
            <person name="Chen J."/>
            <person name="Yang F."/>
            <person name="Ji P."/>
            <person name="Shen S."/>
            <person name="Yin D."/>
            <person name="Hu F."/>
        </authorList>
    </citation>
    <scope>NUCLEOTIDE SEQUENCE</scope>
    <source>
        <strain evidence="6">CRE-138-0111</strain>
    </source>
</reference>
<dbReference type="EC" id="2.4.1.325" evidence="6"/>
<keyword evidence="2" id="KW-0997">Cell inner membrane</keyword>
<dbReference type="InterPro" id="IPR009993">
    <property type="entry name" value="WecF"/>
</dbReference>
<evidence type="ECO:0000256" key="3">
    <source>
        <dbReference type="ARBA" id="ARBA00022676"/>
    </source>
</evidence>